<evidence type="ECO:0000313" key="2">
    <source>
        <dbReference type="Proteomes" id="UP000586346"/>
    </source>
</evidence>
<evidence type="ECO:0000313" key="1">
    <source>
        <dbReference type="EMBL" id="MBC2646657.1"/>
    </source>
</evidence>
<comment type="caution">
    <text evidence="1">The sequence shown here is derived from an EMBL/GenBank/DDBJ whole genome shotgun (WGS) entry which is preliminary data.</text>
</comment>
<dbReference type="InterPro" id="IPR013382">
    <property type="entry name" value="CRISPR-assoc_prot_Cse2"/>
</dbReference>
<protein>
    <submittedName>
        <fullName evidence="1">Type I-E CRISPR-associated protein Cse2/CasB</fullName>
    </submittedName>
</protein>
<dbReference type="Pfam" id="PF09485">
    <property type="entry name" value="CRISPR_Cse2"/>
    <property type="match status" value="1"/>
</dbReference>
<keyword evidence="2" id="KW-1185">Reference proteome</keyword>
<dbReference type="EMBL" id="JACLAH010000002">
    <property type="protein sequence ID" value="MBC2646657.1"/>
    <property type="molecule type" value="Genomic_DNA"/>
</dbReference>
<dbReference type="CDD" id="cd09731">
    <property type="entry name" value="Cse2_I-E"/>
    <property type="match status" value="1"/>
</dbReference>
<accession>A0ABR6TSZ2</accession>
<dbReference type="NCBIfam" id="TIGR02548">
    <property type="entry name" value="casB_cse2"/>
    <property type="match status" value="1"/>
</dbReference>
<dbReference type="Gene3D" id="1.10.520.40">
    <property type="entry name" value="CRISPR-associated protein Cse2"/>
    <property type="match status" value="1"/>
</dbReference>
<name>A0ABR6TSZ2_CITBR</name>
<sequence>MFETNTGKELIIIDGAPGIIRRWFRSLQERNSVDAAFTGNGRAWRAELRHAVLPYGALTSQAFHHLNRALTDVEKQASDKLALAIFTGIAAHAHHDNATGSFARQLGEEIKSGPCLSRQRFDRLLAVRTPAELSSQLIRAVKLRGDQGVNLVSLADGVFLWMREWQAKEAHLAAESNPFKRLSVRWASEYLQAGEKSPRNK</sequence>
<dbReference type="RefSeq" id="WP_053090388.1">
    <property type="nucleotide sequence ID" value="NZ_CBDITX010000013.1"/>
</dbReference>
<gene>
    <name evidence="1" type="primary">casB</name>
    <name evidence="1" type="ORF">H6P72_08470</name>
</gene>
<dbReference type="Proteomes" id="UP000586346">
    <property type="component" value="Unassembled WGS sequence"/>
</dbReference>
<organism evidence="1 2">
    <name type="scientific">Citrobacter braakii</name>
    <dbReference type="NCBI Taxonomy" id="57706"/>
    <lineage>
        <taxon>Bacteria</taxon>
        <taxon>Pseudomonadati</taxon>
        <taxon>Pseudomonadota</taxon>
        <taxon>Gammaproteobacteria</taxon>
        <taxon>Enterobacterales</taxon>
        <taxon>Enterobacteriaceae</taxon>
        <taxon>Citrobacter</taxon>
        <taxon>Citrobacter freundii complex</taxon>
    </lineage>
</organism>
<proteinExistence type="predicted"/>
<reference evidence="1 2" key="1">
    <citation type="submission" date="2020-08" db="EMBL/GenBank/DDBJ databases">
        <title>Emergence and comparative genomics analysis of Citrobacter in Fennec fox imported from North Africa to China.</title>
        <authorList>
            <person name="Zheng B."/>
        </authorList>
    </citation>
    <scope>NUCLEOTIDE SEQUENCE [LARGE SCALE GENOMIC DNA]</scope>
    <source>
        <strain evidence="1 2">FF371</strain>
    </source>
</reference>
<dbReference type="InterPro" id="IPR038287">
    <property type="entry name" value="Cse2_sf"/>
</dbReference>